<protein>
    <recommendedName>
        <fullName evidence="2">PurE domain-containing protein</fullName>
    </recommendedName>
</protein>
<dbReference type="SMART" id="SM01001">
    <property type="entry name" value="AIRC"/>
    <property type="match status" value="1"/>
</dbReference>
<name>A0A1M7NLX0_9ACTN</name>
<dbReference type="PANTHER" id="PTHR43064">
    <property type="entry name" value="PHOSPHORIBOSYLAMINOIMIDAZOLE CARBOXYLASE-RELATED"/>
    <property type="match status" value="1"/>
</dbReference>
<dbReference type="Gene3D" id="3.40.50.1970">
    <property type="match status" value="1"/>
</dbReference>
<dbReference type="OrthoDB" id="9782511at2"/>
<evidence type="ECO:0000256" key="1">
    <source>
        <dbReference type="SAM" id="MobiDB-lite"/>
    </source>
</evidence>
<accession>A0A1M7NLX0</accession>
<dbReference type="InterPro" id="IPR000031">
    <property type="entry name" value="PurE_dom"/>
</dbReference>
<dbReference type="PANTHER" id="PTHR43064:SF1">
    <property type="entry name" value="SLL1489 PROTEIN"/>
    <property type="match status" value="1"/>
</dbReference>
<reference evidence="3 4" key="1">
    <citation type="submission" date="2016-11" db="EMBL/GenBank/DDBJ databases">
        <authorList>
            <person name="Jaros S."/>
            <person name="Januszkiewicz K."/>
            <person name="Wedrychowicz H."/>
        </authorList>
    </citation>
    <scope>NUCLEOTIDE SEQUENCE [LARGE SCALE GENOMIC DNA]</scope>
    <source>
        <strain evidence="3 4">CGMCC 4.2025</strain>
    </source>
</reference>
<keyword evidence="4" id="KW-1185">Reference proteome</keyword>
<dbReference type="Proteomes" id="UP000184111">
    <property type="component" value="Unassembled WGS sequence"/>
</dbReference>
<dbReference type="STRING" id="310782.SAMN05216499_11938"/>
<organism evidence="3 4">
    <name type="scientific">Actinacidiphila paucisporea</name>
    <dbReference type="NCBI Taxonomy" id="310782"/>
    <lineage>
        <taxon>Bacteria</taxon>
        <taxon>Bacillati</taxon>
        <taxon>Actinomycetota</taxon>
        <taxon>Actinomycetes</taxon>
        <taxon>Kitasatosporales</taxon>
        <taxon>Streptomycetaceae</taxon>
        <taxon>Actinacidiphila</taxon>
    </lineage>
</organism>
<evidence type="ECO:0000313" key="3">
    <source>
        <dbReference type="EMBL" id="SHN04752.1"/>
    </source>
</evidence>
<feature type="compositionally biased region" description="Low complexity" evidence="1">
    <location>
        <begin position="225"/>
        <end position="252"/>
    </location>
</feature>
<feature type="domain" description="PurE" evidence="2">
    <location>
        <begin position="90"/>
        <end position="222"/>
    </location>
</feature>
<dbReference type="GO" id="GO:0006189">
    <property type="term" value="P:'de novo' IMP biosynthetic process"/>
    <property type="evidence" value="ECO:0007669"/>
    <property type="project" value="InterPro"/>
</dbReference>
<evidence type="ECO:0000313" key="4">
    <source>
        <dbReference type="Proteomes" id="UP000184111"/>
    </source>
</evidence>
<dbReference type="InterPro" id="IPR039476">
    <property type="entry name" value="P2CMN_synthase_LarB"/>
</dbReference>
<feature type="compositionally biased region" description="Low complexity" evidence="1">
    <location>
        <begin position="260"/>
        <end position="288"/>
    </location>
</feature>
<dbReference type="EMBL" id="FRBI01000019">
    <property type="protein sequence ID" value="SHN04752.1"/>
    <property type="molecule type" value="Genomic_DNA"/>
</dbReference>
<evidence type="ECO:0000259" key="2">
    <source>
        <dbReference type="SMART" id="SM01001"/>
    </source>
</evidence>
<dbReference type="SUPFAM" id="SSF52255">
    <property type="entry name" value="N5-CAIR mutase (phosphoribosylaminoimidazole carboxylase, PurE)"/>
    <property type="match status" value="1"/>
</dbReference>
<feature type="region of interest" description="Disordered" evidence="1">
    <location>
        <begin position="224"/>
        <end position="288"/>
    </location>
</feature>
<dbReference type="AlphaFoldDB" id="A0A1M7NLX0"/>
<dbReference type="GO" id="GO:0016787">
    <property type="term" value="F:hydrolase activity"/>
    <property type="evidence" value="ECO:0007669"/>
    <property type="project" value="InterPro"/>
</dbReference>
<sequence>MTGLVDLGFAQLDVAREQRQGMPEVVYGPGKTPRQIAAIMANLLRHNTGPVLATRVDPGTAATVLEDVEGGTYHERAGLLVYRPAPRRPFRVTVISAGTSDGPVTAEAAAVCTALGLTVEEIHDAGVAGLDRVIRAAPRLQTSDAVIVVAGMEGALASVVGGLVRCPVVAVPTSTGYGASLEGVTALLAMHASCAAGVTVVNIDSGFGAAMAVHRITQIAARSEATGAGPSKAASSASDSPAPYSSAGSSPASGPPAPYAPAASPASYGPAAAPGSLAAPARPAHGSS</sequence>
<dbReference type="NCBIfam" id="NF033503">
    <property type="entry name" value="LarB"/>
    <property type="match status" value="1"/>
</dbReference>
<gene>
    <name evidence="3" type="ORF">SAMN05216499_11938</name>
</gene>
<dbReference type="Pfam" id="PF00731">
    <property type="entry name" value="AIRC"/>
    <property type="match status" value="1"/>
</dbReference>
<proteinExistence type="predicted"/>